<name>A0ABP0U2H5_9BRYO</name>
<accession>A0ABP0U2H5</accession>
<sequence>MSVEVKTVGIWRKTGRRVRPLEFPRERAAGMERDNCQQRSGEAKLRWESSCHTVTYRWLFTHDHIMAGHDNGGSSGFSRNFGSSSSVVRRSHS</sequence>
<evidence type="ECO:0000313" key="3">
    <source>
        <dbReference type="Proteomes" id="UP001497512"/>
    </source>
</evidence>
<dbReference type="EMBL" id="OZ019910">
    <property type="protein sequence ID" value="CAK9211430.1"/>
    <property type="molecule type" value="Genomic_DNA"/>
</dbReference>
<reference evidence="2" key="1">
    <citation type="submission" date="2024-02" db="EMBL/GenBank/DDBJ databases">
        <authorList>
            <consortium name="ELIXIR-Norway"/>
            <consortium name="Elixir Norway"/>
        </authorList>
    </citation>
    <scope>NUCLEOTIDE SEQUENCE</scope>
</reference>
<gene>
    <name evidence="2" type="ORF">CSSPTR1EN2_LOCUS10660</name>
</gene>
<evidence type="ECO:0000256" key="1">
    <source>
        <dbReference type="SAM" id="MobiDB-lite"/>
    </source>
</evidence>
<proteinExistence type="predicted"/>
<dbReference type="Proteomes" id="UP001497512">
    <property type="component" value="Chromosome 18"/>
</dbReference>
<evidence type="ECO:0000313" key="2">
    <source>
        <dbReference type="EMBL" id="CAK9211430.1"/>
    </source>
</evidence>
<keyword evidence="3" id="KW-1185">Reference proteome</keyword>
<organism evidence="2 3">
    <name type="scientific">Sphagnum troendelagicum</name>
    <dbReference type="NCBI Taxonomy" id="128251"/>
    <lineage>
        <taxon>Eukaryota</taxon>
        <taxon>Viridiplantae</taxon>
        <taxon>Streptophyta</taxon>
        <taxon>Embryophyta</taxon>
        <taxon>Bryophyta</taxon>
        <taxon>Sphagnophytina</taxon>
        <taxon>Sphagnopsida</taxon>
        <taxon>Sphagnales</taxon>
        <taxon>Sphagnaceae</taxon>
        <taxon>Sphagnum</taxon>
    </lineage>
</organism>
<feature type="region of interest" description="Disordered" evidence="1">
    <location>
        <begin position="69"/>
        <end position="93"/>
    </location>
</feature>
<feature type="compositionally biased region" description="Low complexity" evidence="1">
    <location>
        <begin position="76"/>
        <end position="93"/>
    </location>
</feature>
<protein>
    <submittedName>
        <fullName evidence="2">Uncharacterized protein</fullName>
    </submittedName>
</protein>